<dbReference type="SUPFAM" id="SSF46894">
    <property type="entry name" value="C-terminal effector domain of the bipartite response regulators"/>
    <property type="match status" value="1"/>
</dbReference>
<evidence type="ECO:0000256" key="2">
    <source>
        <dbReference type="ARBA" id="ARBA00022553"/>
    </source>
</evidence>
<keyword evidence="4" id="KW-0238">DNA-binding</keyword>
<dbReference type="GO" id="GO:0006355">
    <property type="term" value="P:regulation of DNA-templated transcription"/>
    <property type="evidence" value="ECO:0007669"/>
    <property type="project" value="InterPro"/>
</dbReference>
<dbReference type="SMART" id="SM00421">
    <property type="entry name" value="HTH_LUXR"/>
    <property type="match status" value="1"/>
</dbReference>
<dbReference type="GO" id="GO:0003677">
    <property type="term" value="F:DNA binding"/>
    <property type="evidence" value="ECO:0007669"/>
    <property type="project" value="UniProtKB-KW"/>
</dbReference>
<dbReference type="InterPro" id="IPR039420">
    <property type="entry name" value="WalR-like"/>
</dbReference>
<evidence type="ECO:0000256" key="6">
    <source>
        <dbReference type="PROSITE-ProRule" id="PRU00169"/>
    </source>
</evidence>
<feature type="domain" description="Response regulatory" evidence="8">
    <location>
        <begin position="10"/>
        <end position="126"/>
    </location>
</feature>
<dbReference type="PANTHER" id="PTHR43214">
    <property type="entry name" value="TWO-COMPONENT RESPONSE REGULATOR"/>
    <property type="match status" value="1"/>
</dbReference>
<dbReference type="Gene3D" id="3.40.50.2300">
    <property type="match status" value="1"/>
</dbReference>
<dbReference type="Proteomes" id="UP000242662">
    <property type="component" value="Unassembled WGS sequence"/>
</dbReference>
<evidence type="ECO:0000256" key="1">
    <source>
        <dbReference type="ARBA" id="ARBA00004496"/>
    </source>
</evidence>
<dbReference type="InterPro" id="IPR058245">
    <property type="entry name" value="NreC/VraR/RcsB-like_REC"/>
</dbReference>
<dbReference type="InterPro" id="IPR011006">
    <property type="entry name" value="CheY-like_superfamily"/>
</dbReference>
<dbReference type="Pfam" id="PF00196">
    <property type="entry name" value="GerE"/>
    <property type="match status" value="1"/>
</dbReference>
<dbReference type="GO" id="GO:0005737">
    <property type="term" value="C:cytoplasm"/>
    <property type="evidence" value="ECO:0007669"/>
    <property type="project" value="UniProtKB-SubCell"/>
</dbReference>
<evidence type="ECO:0000256" key="5">
    <source>
        <dbReference type="ARBA" id="ARBA00023163"/>
    </source>
</evidence>
<keyword evidence="10" id="KW-1185">Reference proteome</keyword>
<feature type="modified residue" description="4-aspartylphosphate" evidence="6">
    <location>
        <position position="61"/>
    </location>
</feature>
<dbReference type="PRINTS" id="PR00038">
    <property type="entry name" value="HTHLUXR"/>
</dbReference>
<dbReference type="InterPro" id="IPR000792">
    <property type="entry name" value="Tscrpt_reg_LuxR_C"/>
</dbReference>
<evidence type="ECO:0000259" key="7">
    <source>
        <dbReference type="PROSITE" id="PS50043"/>
    </source>
</evidence>
<evidence type="ECO:0000256" key="3">
    <source>
        <dbReference type="ARBA" id="ARBA00023015"/>
    </source>
</evidence>
<protein>
    <submittedName>
        <fullName evidence="9">Two component transcriptional regulator, LuxR family</fullName>
    </submittedName>
</protein>
<keyword evidence="2 6" id="KW-0597">Phosphoprotein</keyword>
<accession>A0A1G6H3G7</accession>
<dbReference type="CDD" id="cd06170">
    <property type="entry name" value="LuxR_C_like"/>
    <property type="match status" value="1"/>
</dbReference>
<reference evidence="10" key="1">
    <citation type="submission" date="2016-09" db="EMBL/GenBank/DDBJ databases">
        <authorList>
            <person name="Varghese N."/>
            <person name="Submissions S."/>
        </authorList>
    </citation>
    <scope>NUCLEOTIDE SEQUENCE [LARGE SCALE GENOMIC DNA]</scope>
    <source>
        <strain evidence="10">25nlg</strain>
    </source>
</reference>
<keyword evidence="5" id="KW-0804">Transcription</keyword>
<dbReference type="PANTHER" id="PTHR43214:SF39">
    <property type="entry name" value="TRANSCRIPTIONAL REGULATORY PROTEIN DEGU"/>
    <property type="match status" value="1"/>
</dbReference>
<dbReference type="GO" id="GO:0000160">
    <property type="term" value="P:phosphorelay signal transduction system"/>
    <property type="evidence" value="ECO:0007669"/>
    <property type="project" value="InterPro"/>
</dbReference>
<dbReference type="SMART" id="SM00448">
    <property type="entry name" value="REC"/>
    <property type="match status" value="1"/>
</dbReference>
<sequence length="237" mass="27091">MKTEERHKIRIAMIDDHPLFRAGVKQILSMEENFEVVAEGEDGSEAVDLMRQYQPDIILMDMQMPKVNGIEATETLLQSFPNAKVLILSIYEEETYVSSVLRAGAVGYLLKEMKATKLIEAIKMTAAGGMYIHPKVAPYVLKEYRDLWQKQQAQQAATAYQVVEYCRPLHLLTVRECEILQLLVDGENNKGMAESLYISEKTVKNHISRILRKLKVKDRTQAVVEAMKRGYVLVRDD</sequence>
<dbReference type="STRING" id="1464122.SAMN05421737_102237"/>
<evidence type="ECO:0000259" key="8">
    <source>
        <dbReference type="PROSITE" id="PS50110"/>
    </source>
</evidence>
<evidence type="ECO:0000256" key="4">
    <source>
        <dbReference type="ARBA" id="ARBA00023125"/>
    </source>
</evidence>
<gene>
    <name evidence="9" type="ORF">SAMN05421737_102237</name>
</gene>
<dbReference type="CDD" id="cd17535">
    <property type="entry name" value="REC_NarL-like"/>
    <property type="match status" value="1"/>
</dbReference>
<evidence type="ECO:0000313" key="9">
    <source>
        <dbReference type="EMBL" id="SDB87966.1"/>
    </source>
</evidence>
<comment type="subcellular location">
    <subcellularLocation>
        <location evidence="1">Cytoplasm</location>
    </subcellularLocation>
</comment>
<dbReference type="InterPro" id="IPR016032">
    <property type="entry name" value="Sig_transdc_resp-reg_C-effctor"/>
</dbReference>
<dbReference type="InterPro" id="IPR001789">
    <property type="entry name" value="Sig_transdc_resp-reg_receiver"/>
</dbReference>
<dbReference type="Pfam" id="PF00072">
    <property type="entry name" value="Response_reg"/>
    <property type="match status" value="1"/>
</dbReference>
<dbReference type="EMBL" id="FMYM01000002">
    <property type="protein sequence ID" value="SDB87966.1"/>
    <property type="molecule type" value="Genomic_DNA"/>
</dbReference>
<organism evidence="9 10">
    <name type="scientific">Shouchella lonarensis</name>
    <dbReference type="NCBI Taxonomy" id="1464122"/>
    <lineage>
        <taxon>Bacteria</taxon>
        <taxon>Bacillati</taxon>
        <taxon>Bacillota</taxon>
        <taxon>Bacilli</taxon>
        <taxon>Bacillales</taxon>
        <taxon>Bacillaceae</taxon>
        <taxon>Shouchella</taxon>
    </lineage>
</organism>
<dbReference type="PROSITE" id="PS50043">
    <property type="entry name" value="HTH_LUXR_2"/>
    <property type="match status" value="1"/>
</dbReference>
<dbReference type="AlphaFoldDB" id="A0A1G6H3G7"/>
<dbReference type="SUPFAM" id="SSF52172">
    <property type="entry name" value="CheY-like"/>
    <property type="match status" value="1"/>
</dbReference>
<feature type="domain" description="HTH luxR-type" evidence="7">
    <location>
        <begin position="165"/>
        <end position="230"/>
    </location>
</feature>
<evidence type="ECO:0000313" key="10">
    <source>
        <dbReference type="Proteomes" id="UP000242662"/>
    </source>
</evidence>
<name>A0A1G6H3G7_9BACI</name>
<dbReference type="PROSITE" id="PS50110">
    <property type="entry name" value="RESPONSE_REGULATORY"/>
    <property type="match status" value="1"/>
</dbReference>
<proteinExistence type="predicted"/>
<keyword evidence="3" id="KW-0805">Transcription regulation</keyword>